<evidence type="ECO:0000313" key="3">
    <source>
        <dbReference type="EMBL" id="MCW3717567.1"/>
    </source>
</evidence>
<evidence type="ECO:0000313" key="4">
    <source>
        <dbReference type="Proteomes" id="UP000191686"/>
    </source>
</evidence>
<reference evidence="3 4" key="1">
    <citation type="journal article" date="2017" name="Front. Microbiol.">
        <title>Genomics reveals a unique clone of Burkholderia cenocepacia harbouring an actively excising novel genomic island.</title>
        <authorList>
            <person name="Patil P."/>
            <person name="Mali S."/>
            <person name="Midha S."/>
            <person name="Gautam V."/>
            <person name="Dash L."/>
            <person name="Kumar S."/>
            <person name="Shastri J."/>
            <person name="Singhal L."/>
            <person name="Patil P.B."/>
        </authorList>
    </citation>
    <scope>NUCLEOTIDE SEQUENCE [LARGE SCALE GENOMIC DNA]</scope>
    <source>
        <strain evidence="3 4">BC-19</strain>
    </source>
</reference>
<evidence type="ECO:0000256" key="1">
    <source>
        <dbReference type="ARBA" id="ARBA00003670"/>
    </source>
</evidence>
<gene>
    <name evidence="3" type="ORF">UE95_040580</name>
</gene>
<dbReference type="GO" id="GO:0016829">
    <property type="term" value="F:lyase activity"/>
    <property type="evidence" value="ECO:0007669"/>
    <property type="project" value="UniProtKB-KW"/>
</dbReference>
<dbReference type="InterPro" id="IPR021135">
    <property type="entry name" value="PEP_COase"/>
</dbReference>
<dbReference type="Pfam" id="PF00311">
    <property type="entry name" value="PEPcase"/>
    <property type="match status" value="1"/>
</dbReference>
<comment type="function">
    <text evidence="1">Forms oxaloacetate, a four-carbon dicarboxylic acid source for the tricarboxylic acid cycle.</text>
</comment>
<evidence type="ECO:0000256" key="2">
    <source>
        <dbReference type="ARBA" id="ARBA00022419"/>
    </source>
</evidence>
<dbReference type="RefSeq" id="WP_423236483.1">
    <property type="nucleotide sequence ID" value="NZ_JYMX02000131.1"/>
</dbReference>
<dbReference type="EMBL" id="JYMX02000131">
    <property type="protein sequence ID" value="MCW3717567.1"/>
    <property type="molecule type" value="Genomic_DNA"/>
</dbReference>
<dbReference type="InterPro" id="IPR015813">
    <property type="entry name" value="Pyrv/PenolPyrv_kinase-like_dom"/>
</dbReference>
<dbReference type="Proteomes" id="UP000191686">
    <property type="component" value="Unassembled WGS sequence"/>
</dbReference>
<proteinExistence type="predicted"/>
<comment type="caution">
    <text evidence="3">The sequence shown here is derived from an EMBL/GenBank/DDBJ whole genome shotgun (WGS) entry which is preliminary data.</text>
</comment>
<dbReference type="AlphaFoldDB" id="A0ABD4UTN8"/>
<reference evidence="3 4" key="2">
    <citation type="journal article" date="2017" name="Front. Microbiol.">
        <title>Genomics Reveals a Unique Clone of Burkholderia cenocepacia Harboring an Actively Excising Novel Genomic Island.</title>
        <authorList>
            <person name="Patil P.P."/>
            <person name="Mali S."/>
            <person name="Midha S."/>
            <person name="Gautam V."/>
            <person name="Dash L."/>
            <person name="Kumar S."/>
            <person name="Shastri J."/>
            <person name="Singhal L."/>
            <person name="Patil P.B."/>
        </authorList>
    </citation>
    <scope>NUCLEOTIDE SEQUENCE [LARGE SCALE GENOMIC DNA]</scope>
    <source>
        <strain evidence="3 4">BC-19</strain>
    </source>
</reference>
<keyword evidence="3" id="KW-0456">Lyase</keyword>
<organism evidence="3 4">
    <name type="scientific">Burkholderia cenocepacia</name>
    <dbReference type="NCBI Taxonomy" id="95486"/>
    <lineage>
        <taxon>Bacteria</taxon>
        <taxon>Pseudomonadati</taxon>
        <taxon>Pseudomonadota</taxon>
        <taxon>Betaproteobacteria</taxon>
        <taxon>Burkholderiales</taxon>
        <taxon>Burkholderiaceae</taxon>
        <taxon>Burkholderia</taxon>
        <taxon>Burkholderia cepacia complex</taxon>
    </lineage>
</organism>
<dbReference type="SUPFAM" id="SSF51621">
    <property type="entry name" value="Phosphoenolpyruvate/pyruvate domain"/>
    <property type="match status" value="1"/>
</dbReference>
<sequence>MQVELLKEHRAQNPDEQVLRGIQITINGISAGLRNSG</sequence>
<name>A0ABD4UTN8_9BURK</name>
<protein>
    <recommendedName>
        <fullName evidence="2">Phosphoenolpyruvate carboxylase</fullName>
    </recommendedName>
</protein>
<accession>A0ABD4UTN8</accession>